<gene>
    <name evidence="1" type="ORF">AAFF_G00025560</name>
</gene>
<dbReference type="EMBL" id="JAINUG010000110">
    <property type="protein sequence ID" value="KAJ8396024.1"/>
    <property type="molecule type" value="Genomic_DNA"/>
</dbReference>
<keyword evidence="2" id="KW-1185">Reference proteome</keyword>
<evidence type="ECO:0000313" key="1">
    <source>
        <dbReference type="EMBL" id="KAJ8396024.1"/>
    </source>
</evidence>
<dbReference type="Proteomes" id="UP001221898">
    <property type="component" value="Unassembled WGS sequence"/>
</dbReference>
<sequence>MVVGMRLCVRFDEGCFHISPCFIRCTAEGNTEVLPTVFFWEGEGQLHVMRKTAVQATGPKPGIGLITQEVYSQGTEESRWRRLQFTGHGLRKTALQHGGTRDKQHVPECRSVATLLLS</sequence>
<organism evidence="1 2">
    <name type="scientific">Aldrovandia affinis</name>
    <dbReference type="NCBI Taxonomy" id="143900"/>
    <lineage>
        <taxon>Eukaryota</taxon>
        <taxon>Metazoa</taxon>
        <taxon>Chordata</taxon>
        <taxon>Craniata</taxon>
        <taxon>Vertebrata</taxon>
        <taxon>Euteleostomi</taxon>
        <taxon>Actinopterygii</taxon>
        <taxon>Neopterygii</taxon>
        <taxon>Teleostei</taxon>
        <taxon>Notacanthiformes</taxon>
        <taxon>Halosauridae</taxon>
        <taxon>Aldrovandia</taxon>
    </lineage>
</organism>
<dbReference type="AlphaFoldDB" id="A0AAD7S4Z8"/>
<protein>
    <submittedName>
        <fullName evidence="1">Uncharacterized protein</fullName>
    </submittedName>
</protein>
<evidence type="ECO:0000313" key="2">
    <source>
        <dbReference type="Proteomes" id="UP001221898"/>
    </source>
</evidence>
<comment type="caution">
    <text evidence="1">The sequence shown here is derived from an EMBL/GenBank/DDBJ whole genome shotgun (WGS) entry which is preliminary data.</text>
</comment>
<proteinExistence type="predicted"/>
<name>A0AAD7S4Z8_9TELE</name>
<accession>A0AAD7S4Z8</accession>
<reference evidence="1" key="1">
    <citation type="journal article" date="2023" name="Science">
        <title>Genome structures resolve the early diversification of teleost fishes.</title>
        <authorList>
            <person name="Parey E."/>
            <person name="Louis A."/>
            <person name="Montfort J."/>
            <person name="Bouchez O."/>
            <person name="Roques C."/>
            <person name="Iampietro C."/>
            <person name="Lluch J."/>
            <person name="Castinel A."/>
            <person name="Donnadieu C."/>
            <person name="Desvignes T."/>
            <person name="Floi Bucao C."/>
            <person name="Jouanno E."/>
            <person name="Wen M."/>
            <person name="Mejri S."/>
            <person name="Dirks R."/>
            <person name="Jansen H."/>
            <person name="Henkel C."/>
            <person name="Chen W.J."/>
            <person name="Zahm M."/>
            <person name="Cabau C."/>
            <person name="Klopp C."/>
            <person name="Thompson A.W."/>
            <person name="Robinson-Rechavi M."/>
            <person name="Braasch I."/>
            <person name="Lecointre G."/>
            <person name="Bobe J."/>
            <person name="Postlethwait J.H."/>
            <person name="Berthelot C."/>
            <person name="Roest Crollius H."/>
            <person name="Guiguen Y."/>
        </authorList>
    </citation>
    <scope>NUCLEOTIDE SEQUENCE</scope>
    <source>
        <strain evidence="1">NC1722</strain>
    </source>
</reference>